<protein>
    <submittedName>
        <fullName evidence="2">Uncharacterized protein</fullName>
    </submittedName>
</protein>
<accession>X6MF99</accession>
<dbReference type="EMBL" id="ASPP01021519">
    <property type="protein sequence ID" value="ETO12326.1"/>
    <property type="molecule type" value="Genomic_DNA"/>
</dbReference>
<name>X6MF99_RETFI</name>
<gene>
    <name evidence="2" type="ORF">RFI_25049</name>
</gene>
<comment type="caution">
    <text evidence="2">The sequence shown here is derived from an EMBL/GenBank/DDBJ whole genome shotgun (WGS) entry which is preliminary data.</text>
</comment>
<feature type="non-terminal residue" evidence="2">
    <location>
        <position position="1"/>
    </location>
</feature>
<dbReference type="AlphaFoldDB" id="X6MF99"/>
<keyword evidence="3" id="KW-1185">Reference proteome</keyword>
<feature type="region of interest" description="Disordered" evidence="1">
    <location>
        <begin position="75"/>
        <end position="102"/>
    </location>
</feature>
<dbReference type="Proteomes" id="UP000023152">
    <property type="component" value="Unassembled WGS sequence"/>
</dbReference>
<evidence type="ECO:0000256" key="1">
    <source>
        <dbReference type="SAM" id="MobiDB-lite"/>
    </source>
</evidence>
<sequence length="136" mass="16562">EFPLQRKNCICLFFYLSPHTYKKICEVLKQKTKNGNERYDQFIKVIIIFFLCPAQQKTAECKYLFKDLEKVGNNSAKGGKEKKKMKQLKKRNDKKVWKKKEKKEHYYKEKINERKKKEKNKKGKKLFEILIFLFEN</sequence>
<evidence type="ECO:0000313" key="2">
    <source>
        <dbReference type="EMBL" id="ETO12326.1"/>
    </source>
</evidence>
<proteinExistence type="predicted"/>
<reference evidence="2 3" key="1">
    <citation type="journal article" date="2013" name="Curr. Biol.">
        <title>The Genome of the Foraminiferan Reticulomyxa filosa.</title>
        <authorList>
            <person name="Glockner G."/>
            <person name="Hulsmann N."/>
            <person name="Schleicher M."/>
            <person name="Noegel A.A."/>
            <person name="Eichinger L."/>
            <person name="Gallinger C."/>
            <person name="Pawlowski J."/>
            <person name="Sierra R."/>
            <person name="Euteneuer U."/>
            <person name="Pillet L."/>
            <person name="Moustafa A."/>
            <person name="Platzer M."/>
            <person name="Groth M."/>
            <person name="Szafranski K."/>
            <person name="Schliwa M."/>
        </authorList>
    </citation>
    <scope>NUCLEOTIDE SEQUENCE [LARGE SCALE GENOMIC DNA]</scope>
</reference>
<organism evidence="2 3">
    <name type="scientific">Reticulomyxa filosa</name>
    <dbReference type="NCBI Taxonomy" id="46433"/>
    <lineage>
        <taxon>Eukaryota</taxon>
        <taxon>Sar</taxon>
        <taxon>Rhizaria</taxon>
        <taxon>Retaria</taxon>
        <taxon>Foraminifera</taxon>
        <taxon>Monothalamids</taxon>
        <taxon>Reticulomyxidae</taxon>
        <taxon>Reticulomyxa</taxon>
    </lineage>
</organism>
<evidence type="ECO:0000313" key="3">
    <source>
        <dbReference type="Proteomes" id="UP000023152"/>
    </source>
</evidence>
<feature type="compositionally biased region" description="Basic residues" evidence="1">
    <location>
        <begin position="80"/>
        <end position="102"/>
    </location>
</feature>